<evidence type="ECO:0000259" key="6">
    <source>
        <dbReference type="PROSITE" id="PS51296"/>
    </source>
</evidence>
<dbReference type="SUPFAM" id="SSF55961">
    <property type="entry name" value="Bet v1-like"/>
    <property type="match status" value="1"/>
</dbReference>
<gene>
    <name evidence="7" type="ORF">FHS92_001075</name>
</gene>
<dbReference type="CDD" id="cd03469">
    <property type="entry name" value="Rieske_RO_Alpha_N"/>
    <property type="match status" value="1"/>
</dbReference>
<feature type="domain" description="Rieske" evidence="6">
    <location>
        <begin position="1"/>
        <end position="90"/>
    </location>
</feature>
<organism evidence="7 8">
    <name type="scientific">Sphingobium subterraneum</name>
    <dbReference type="NCBI Taxonomy" id="627688"/>
    <lineage>
        <taxon>Bacteria</taxon>
        <taxon>Pseudomonadati</taxon>
        <taxon>Pseudomonadota</taxon>
        <taxon>Alphaproteobacteria</taxon>
        <taxon>Sphingomonadales</taxon>
        <taxon>Sphingomonadaceae</taxon>
        <taxon>Sphingobium</taxon>
    </lineage>
</organism>
<keyword evidence="2" id="KW-0479">Metal-binding</keyword>
<dbReference type="Gene3D" id="2.102.10.10">
    <property type="entry name" value="Rieske [2Fe-2S] iron-sulphur domain"/>
    <property type="match status" value="1"/>
</dbReference>
<accession>A0A841J4B6</accession>
<proteinExistence type="predicted"/>
<dbReference type="Pfam" id="PF00355">
    <property type="entry name" value="Rieske"/>
    <property type="match status" value="1"/>
</dbReference>
<evidence type="ECO:0000256" key="5">
    <source>
        <dbReference type="ARBA" id="ARBA00023014"/>
    </source>
</evidence>
<dbReference type="SUPFAM" id="SSF50022">
    <property type="entry name" value="ISP domain"/>
    <property type="match status" value="1"/>
</dbReference>
<evidence type="ECO:0000256" key="3">
    <source>
        <dbReference type="ARBA" id="ARBA00023002"/>
    </source>
</evidence>
<evidence type="ECO:0000313" key="8">
    <source>
        <dbReference type="Proteomes" id="UP000552700"/>
    </source>
</evidence>
<dbReference type="InterPro" id="IPR050584">
    <property type="entry name" value="Cholesterol_7-desaturase"/>
</dbReference>
<dbReference type="EMBL" id="JACIJP010000001">
    <property type="protein sequence ID" value="MBB6123368.1"/>
    <property type="molecule type" value="Genomic_DNA"/>
</dbReference>
<dbReference type="AlphaFoldDB" id="A0A841J4B6"/>
<evidence type="ECO:0000256" key="4">
    <source>
        <dbReference type="ARBA" id="ARBA00023004"/>
    </source>
</evidence>
<protein>
    <submittedName>
        <fullName evidence="7">Phenylpropionate dioxygenase-like ring-hydroxylating dioxygenase large terminal subunit</fullName>
    </submittedName>
</protein>
<dbReference type="PANTHER" id="PTHR21266:SF60">
    <property type="entry name" value="3-KETOSTEROID-9-ALPHA-MONOOXYGENASE, OXYGENASE COMPONENT"/>
    <property type="match status" value="1"/>
</dbReference>
<keyword evidence="4" id="KW-0408">Iron</keyword>
<dbReference type="InterPro" id="IPR017941">
    <property type="entry name" value="Rieske_2Fe-2S"/>
</dbReference>
<evidence type="ECO:0000256" key="1">
    <source>
        <dbReference type="ARBA" id="ARBA00022714"/>
    </source>
</evidence>
<keyword evidence="3" id="KW-0560">Oxidoreductase</keyword>
<comment type="caution">
    <text evidence="7">The sequence shown here is derived from an EMBL/GenBank/DDBJ whole genome shotgun (WGS) entry which is preliminary data.</text>
</comment>
<dbReference type="Proteomes" id="UP000552700">
    <property type="component" value="Unassembled WGS sequence"/>
</dbReference>
<dbReference type="InterPro" id="IPR036922">
    <property type="entry name" value="Rieske_2Fe-2S_sf"/>
</dbReference>
<dbReference type="PROSITE" id="PS51296">
    <property type="entry name" value="RIESKE"/>
    <property type="match status" value="1"/>
</dbReference>
<keyword evidence="8" id="KW-1185">Reference proteome</keyword>
<dbReference type="GO" id="GO:0051537">
    <property type="term" value="F:2 iron, 2 sulfur cluster binding"/>
    <property type="evidence" value="ECO:0007669"/>
    <property type="project" value="UniProtKB-KW"/>
</dbReference>
<sequence length="296" mass="33531">MIGTDLADGRIVIYRGEDGAARAMSAFCKHMGADLSAGGDVVGNDIRCPYHHWAYTDGGRCSNIPSGDAIPRGSNLVDLPLREELGLIWVFFGETPLYDLPGFDEFDDEKHVYRAFEIELKSKLLVDPWIFTTNVFDVVHNRVVHGLNIADPTIEDVNPFLRRMTWDAAHTGEKATGDWRPDIEVFGTNSIRTRSVMDGRLKWYIAAMTPCGRQGTREFFTIITTKDEESEERLDKWQAMHNRFVNEDLPILNNMRTGDLRLVAADRAMGRFIQAAREYPRTSLDAMETAANRKRS</sequence>
<reference evidence="7 8" key="1">
    <citation type="submission" date="2020-08" db="EMBL/GenBank/DDBJ databases">
        <title>Genomic Encyclopedia of Type Strains, Phase IV (KMG-IV): sequencing the most valuable type-strain genomes for metagenomic binning, comparative biology and taxonomic classification.</title>
        <authorList>
            <person name="Goeker M."/>
        </authorList>
    </citation>
    <scope>NUCLEOTIDE SEQUENCE [LARGE SCALE GENOMIC DNA]</scope>
    <source>
        <strain evidence="7 8">DSM 102255</strain>
    </source>
</reference>
<evidence type="ECO:0000256" key="2">
    <source>
        <dbReference type="ARBA" id="ARBA00022723"/>
    </source>
</evidence>
<evidence type="ECO:0000313" key="7">
    <source>
        <dbReference type="EMBL" id="MBB6123368.1"/>
    </source>
</evidence>
<keyword evidence="5" id="KW-0411">Iron-sulfur</keyword>
<name>A0A841J4B6_9SPHN</name>
<dbReference type="GO" id="GO:0046872">
    <property type="term" value="F:metal ion binding"/>
    <property type="evidence" value="ECO:0007669"/>
    <property type="project" value="UniProtKB-KW"/>
</dbReference>
<dbReference type="PANTHER" id="PTHR21266">
    <property type="entry name" value="IRON-SULFUR DOMAIN CONTAINING PROTEIN"/>
    <property type="match status" value="1"/>
</dbReference>
<keyword evidence="7" id="KW-0223">Dioxygenase</keyword>
<dbReference type="GO" id="GO:0051213">
    <property type="term" value="F:dioxygenase activity"/>
    <property type="evidence" value="ECO:0007669"/>
    <property type="project" value="UniProtKB-KW"/>
</dbReference>
<keyword evidence="1" id="KW-0001">2Fe-2S</keyword>